<keyword evidence="2" id="KW-1185">Reference proteome</keyword>
<evidence type="ECO:0000313" key="1">
    <source>
        <dbReference type="EMBL" id="KPJ09720.1"/>
    </source>
</evidence>
<dbReference type="AlphaFoldDB" id="A0A194QXN5"/>
<protein>
    <submittedName>
        <fullName evidence="1">Uncharacterized protein</fullName>
    </submittedName>
</protein>
<name>A0A194QXN5_PAPMA</name>
<proteinExistence type="predicted"/>
<dbReference type="Proteomes" id="UP000053240">
    <property type="component" value="Unassembled WGS sequence"/>
</dbReference>
<dbReference type="EMBL" id="KQ461073">
    <property type="protein sequence ID" value="KPJ09720.1"/>
    <property type="molecule type" value="Genomic_DNA"/>
</dbReference>
<sequence length="105" mass="11745">MKLIKTTLDLFINIDKIAQSCAIGCEQDRTSVHSDVRGVTVRMFGIDLRNEWRASQQSDPQSAAASSLLHCSFISGIGNWHHTLPHRNTSLDMTPKRHVENCANN</sequence>
<dbReference type="InParanoid" id="A0A194QXN5"/>
<organism evidence="1 2">
    <name type="scientific">Papilio machaon</name>
    <name type="common">Old World swallowtail butterfly</name>
    <dbReference type="NCBI Taxonomy" id="76193"/>
    <lineage>
        <taxon>Eukaryota</taxon>
        <taxon>Metazoa</taxon>
        <taxon>Ecdysozoa</taxon>
        <taxon>Arthropoda</taxon>
        <taxon>Hexapoda</taxon>
        <taxon>Insecta</taxon>
        <taxon>Pterygota</taxon>
        <taxon>Neoptera</taxon>
        <taxon>Endopterygota</taxon>
        <taxon>Lepidoptera</taxon>
        <taxon>Glossata</taxon>
        <taxon>Ditrysia</taxon>
        <taxon>Papilionoidea</taxon>
        <taxon>Papilionidae</taxon>
        <taxon>Papilioninae</taxon>
        <taxon>Papilio</taxon>
    </lineage>
</organism>
<gene>
    <name evidence="1" type="ORF">RR48_13354</name>
</gene>
<reference evidence="1 2" key="1">
    <citation type="journal article" date="2015" name="Nat. Commun.">
        <title>Outbred genome sequencing and CRISPR/Cas9 gene editing in butterflies.</title>
        <authorList>
            <person name="Li X."/>
            <person name="Fan D."/>
            <person name="Zhang W."/>
            <person name="Liu G."/>
            <person name="Zhang L."/>
            <person name="Zhao L."/>
            <person name="Fang X."/>
            <person name="Chen L."/>
            <person name="Dong Y."/>
            <person name="Chen Y."/>
            <person name="Ding Y."/>
            <person name="Zhao R."/>
            <person name="Feng M."/>
            <person name="Zhu Y."/>
            <person name="Feng Y."/>
            <person name="Jiang X."/>
            <person name="Zhu D."/>
            <person name="Xiang H."/>
            <person name="Feng X."/>
            <person name="Li S."/>
            <person name="Wang J."/>
            <person name="Zhang G."/>
            <person name="Kronforst M.R."/>
            <person name="Wang W."/>
        </authorList>
    </citation>
    <scope>NUCLEOTIDE SEQUENCE [LARGE SCALE GENOMIC DNA]</scope>
    <source>
        <strain evidence="1">Ya'a_city_454_Pm</strain>
        <tissue evidence="1">Whole body</tissue>
    </source>
</reference>
<evidence type="ECO:0000313" key="2">
    <source>
        <dbReference type="Proteomes" id="UP000053240"/>
    </source>
</evidence>
<accession>A0A194QXN5</accession>